<accession>A0A5J4UXY7</accession>
<dbReference type="AlphaFoldDB" id="A0A5J4UXY7"/>
<proteinExistence type="predicted"/>
<feature type="non-terminal residue" evidence="1">
    <location>
        <position position="1"/>
    </location>
</feature>
<organism evidence="1 2">
    <name type="scientific">Streblomastix strix</name>
    <dbReference type="NCBI Taxonomy" id="222440"/>
    <lineage>
        <taxon>Eukaryota</taxon>
        <taxon>Metamonada</taxon>
        <taxon>Preaxostyla</taxon>
        <taxon>Oxymonadida</taxon>
        <taxon>Streblomastigidae</taxon>
        <taxon>Streblomastix</taxon>
    </lineage>
</organism>
<dbReference type="InterPro" id="IPR016024">
    <property type="entry name" value="ARM-type_fold"/>
</dbReference>
<dbReference type="Proteomes" id="UP000324800">
    <property type="component" value="Unassembled WGS sequence"/>
</dbReference>
<dbReference type="SUPFAM" id="SSF48371">
    <property type="entry name" value="ARM repeat"/>
    <property type="match status" value="1"/>
</dbReference>
<dbReference type="EMBL" id="SNRW01011342">
    <property type="protein sequence ID" value="KAA6375288.1"/>
    <property type="molecule type" value="Genomic_DNA"/>
</dbReference>
<reference evidence="1 2" key="1">
    <citation type="submission" date="2019-03" db="EMBL/GenBank/DDBJ databases">
        <title>Single cell metagenomics reveals metabolic interactions within the superorganism composed of flagellate Streblomastix strix and complex community of Bacteroidetes bacteria on its surface.</title>
        <authorList>
            <person name="Treitli S.C."/>
            <person name="Kolisko M."/>
            <person name="Husnik F."/>
            <person name="Keeling P."/>
            <person name="Hampl V."/>
        </authorList>
    </citation>
    <scope>NUCLEOTIDE SEQUENCE [LARGE SCALE GENOMIC DNA]</scope>
    <source>
        <strain evidence="1">ST1C</strain>
    </source>
</reference>
<dbReference type="Gene3D" id="1.25.10.10">
    <property type="entry name" value="Leucine-rich Repeat Variant"/>
    <property type="match status" value="1"/>
</dbReference>
<sequence>EKDERGTDILIESVRLMKITICQRIIAIFITTDNDDWRKQAIEAGVADALLRLFTSYPMELITPSHAWAFFVLTFIADSKICFKAFQKIPYAGLFRLLDHPDIAVVNRASISINNILVGGSQSTPDAQPHPHFKAVSTIGGIDKLYSLYKKNPTSSIKDKAALCIGQLFRGKEIPDPSMRKDIIAFHKEASNSPDEHLRDAATRGLRFLAQNAVNRAEIESDNITS</sequence>
<protein>
    <submittedName>
        <fullName evidence="1">Uncharacterized protein</fullName>
    </submittedName>
</protein>
<comment type="caution">
    <text evidence="1">The sequence shown here is derived from an EMBL/GenBank/DDBJ whole genome shotgun (WGS) entry which is preliminary data.</text>
</comment>
<evidence type="ECO:0000313" key="2">
    <source>
        <dbReference type="Proteomes" id="UP000324800"/>
    </source>
</evidence>
<gene>
    <name evidence="1" type="ORF">EZS28_029184</name>
</gene>
<name>A0A5J4UXY7_9EUKA</name>
<evidence type="ECO:0000313" key="1">
    <source>
        <dbReference type="EMBL" id="KAA6375288.1"/>
    </source>
</evidence>
<dbReference type="InterPro" id="IPR011989">
    <property type="entry name" value="ARM-like"/>
</dbReference>